<evidence type="ECO:0008006" key="4">
    <source>
        <dbReference type="Google" id="ProtNLM"/>
    </source>
</evidence>
<dbReference type="EMBL" id="QOVK01000004">
    <property type="protein sequence ID" value="RXG23927.1"/>
    <property type="molecule type" value="Genomic_DNA"/>
</dbReference>
<dbReference type="Proteomes" id="UP000289859">
    <property type="component" value="Unassembled WGS sequence"/>
</dbReference>
<evidence type="ECO:0000313" key="3">
    <source>
        <dbReference type="Proteomes" id="UP000289859"/>
    </source>
</evidence>
<dbReference type="SUPFAM" id="SSF50969">
    <property type="entry name" value="YVTN repeat-like/Quinoprotein amine dehydrogenase"/>
    <property type="match status" value="1"/>
</dbReference>
<proteinExistence type="predicted"/>
<dbReference type="InterPro" id="IPR011044">
    <property type="entry name" value="Quino_amine_DH_bsu"/>
</dbReference>
<feature type="signal peptide" evidence="1">
    <location>
        <begin position="1"/>
        <end position="19"/>
    </location>
</feature>
<evidence type="ECO:0000256" key="1">
    <source>
        <dbReference type="SAM" id="SignalP"/>
    </source>
</evidence>
<keyword evidence="3" id="KW-1185">Reference proteome</keyword>
<dbReference type="PANTHER" id="PTHR36842">
    <property type="entry name" value="PROTEIN TOLB HOMOLOG"/>
    <property type="match status" value="1"/>
</dbReference>
<dbReference type="AlphaFoldDB" id="A0A4Q0PB35"/>
<organism evidence="2 3">
    <name type="scientific">Leeuwenhoekiella polynyae</name>
    <dbReference type="NCBI Taxonomy" id="1550906"/>
    <lineage>
        <taxon>Bacteria</taxon>
        <taxon>Pseudomonadati</taxon>
        <taxon>Bacteroidota</taxon>
        <taxon>Flavobacteriia</taxon>
        <taxon>Flavobacteriales</taxon>
        <taxon>Flavobacteriaceae</taxon>
        <taxon>Leeuwenhoekiella</taxon>
    </lineage>
</organism>
<comment type="caution">
    <text evidence="2">The sequence shown here is derived from an EMBL/GenBank/DDBJ whole genome shotgun (WGS) entry which is preliminary data.</text>
</comment>
<dbReference type="Gene3D" id="2.120.10.30">
    <property type="entry name" value="TolB, C-terminal domain"/>
    <property type="match status" value="1"/>
</dbReference>
<dbReference type="InterPro" id="IPR011042">
    <property type="entry name" value="6-blade_b-propeller_TolB-like"/>
</dbReference>
<protein>
    <recommendedName>
        <fullName evidence="4">WD40 repeat protein</fullName>
    </recommendedName>
</protein>
<evidence type="ECO:0000313" key="2">
    <source>
        <dbReference type="EMBL" id="RXG23927.1"/>
    </source>
</evidence>
<reference evidence="2 3" key="1">
    <citation type="submission" date="2018-07" db="EMBL/GenBank/DDBJ databases">
        <title>Leeuwenhoekiella genomics.</title>
        <authorList>
            <person name="Tahon G."/>
            <person name="Willems A."/>
        </authorList>
    </citation>
    <scope>NUCLEOTIDE SEQUENCE [LARGE SCALE GENOMIC DNA]</scope>
    <source>
        <strain evidence="2 3">LMG 29608</strain>
    </source>
</reference>
<keyword evidence="1" id="KW-0732">Signal</keyword>
<dbReference type="OrthoDB" id="9797498at2"/>
<gene>
    <name evidence="2" type="ORF">DSM02_1411</name>
</gene>
<feature type="chain" id="PRO_5021008290" description="WD40 repeat protein" evidence="1">
    <location>
        <begin position="20"/>
        <end position="292"/>
    </location>
</feature>
<name>A0A4Q0PB35_9FLAO</name>
<accession>A0A4Q0PB35</accession>
<sequence>MLKSSFFGLFALLSFSLCAQNAPDVYLFDISTTPTTLKITEGANISSNAGYDSQPSFYDDNTLLYSRTQDSLTAIGIYDLSTKKTALLTNEPNNGFFSPQRLPETDHVVAVRQNPEGRQRIAEYDFKTKAFQRLRDSSQVGYFKFYDKDAFIASVLVPNQLDLMLSSPAMDTLQKIVSKSGRSLHKVPNSESLSYTVENDDQNMDLYMLDLSGESPTSYFVCELPIGRQDYAWLDENRILVGSGDSLFVYDLFGEPAWVFAASLNAYNLTNTTRIAVSPDGKHLALAAEPVE</sequence>
<dbReference type="RefSeq" id="WP_128764935.1">
    <property type="nucleotide sequence ID" value="NZ_JBHUOO010000047.1"/>
</dbReference>